<sequence length="298" mass="34332">MISIIICSADAEELKQVSKNIDQTIGVPFEIIGIDNSEGKRGICAVYNEGKRKAKFDILCFMHEDIEIKTENWGNILLNIFSENKEIGVVGVAGGGYKALAPSGWYCVEYNSPDRSFQNVVQGFKLKNKEEIHAYHNPYLQKLSEVVCVDGMWFCARKNVLKDKPFDEELLRGFHGYDVDFCLSIFGKHKIVVTYDILMKHSSEGNFDREWFETILKLHRKWNAHLPLTTTKIVDEKVIYLTEKRAIKNVVEQMLEWGYSFGEIQKMLLSGAKSKRMPLRLFFKGYIHLVEQHFGFGE</sequence>
<dbReference type="InterPro" id="IPR059123">
    <property type="entry name" value="StrF_dom"/>
</dbReference>
<comment type="caution">
    <text evidence="2">The sequence shown here is derived from an EMBL/GenBank/DDBJ whole genome shotgun (WGS) entry which is preliminary data.</text>
</comment>
<reference evidence="3" key="1">
    <citation type="submission" date="2023-07" db="EMBL/GenBank/DDBJ databases">
        <title>Dyadobacter sp. nov 'subterranea' isolated from contaminted grondwater.</title>
        <authorList>
            <person name="Szabo I."/>
            <person name="Al-Omari J."/>
            <person name="Szerdahelyi S.G."/>
            <person name="Rado J."/>
        </authorList>
    </citation>
    <scope>NUCLEOTIDE SEQUENCE [LARGE SCALE GENOMIC DNA]</scope>
    <source>
        <strain evidence="3">UP-52</strain>
    </source>
</reference>
<feature type="domain" description="Streptomycin biosynthesis protein StrF" evidence="1">
    <location>
        <begin position="4"/>
        <end position="189"/>
    </location>
</feature>
<name>A0ABR9WJ33_9BACT</name>
<organism evidence="2 3">
    <name type="scientific">Dyadobacter subterraneus</name>
    <dbReference type="NCBI Taxonomy" id="2773304"/>
    <lineage>
        <taxon>Bacteria</taxon>
        <taxon>Pseudomonadati</taxon>
        <taxon>Bacteroidota</taxon>
        <taxon>Cytophagia</taxon>
        <taxon>Cytophagales</taxon>
        <taxon>Spirosomataceae</taxon>
        <taxon>Dyadobacter</taxon>
    </lineage>
</organism>
<accession>A0ABR9WJ33</accession>
<keyword evidence="3" id="KW-1185">Reference proteome</keyword>
<dbReference type="Proteomes" id="UP000634134">
    <property type="component" value="Unassembled WGS sequence"/>
</dbReference>
<dbReference type="SUPFAM" id="SSF53448">
    <property type="entry name" value="Nucleotide-diphospho-sugar transferases"/>
    <property type="match status" value="1"/>
</dbReference>
<gene>
    <name evidence="2" type="ORF">IEE83_19940</name>
</gene>
<evidence type="ECO:0000313" key="3">
    <source>
        <dbReference type="Proteomes" id="UP000634134"/>
    </source>
</evidence>
<dbReference type="InterPro" id="IPR029044">
    <property type="entry name" value="Nucleotide-diphossugar_trans"/>
</dbReference>
<evidence type="ECO:0000313" key="2">
    <source>
        <dbReference type="EMBL" id="MBE9464164.1"/>
    </source>
</evidence>
<dbReference type="Pfam" id="PF13712">
    <property type="entry name" value="Glyco_tranf_2_5"/>
    <property type="match status" value="1"/>
</dbReference>
<dbReference type="EMBL" id="JACYGY010000001">
    <property type="protein sequence ID" value="MBE9464164.1"/>
    <property type="molecule type" value="Genomic_DNA"/>
</dbReference>
<evidence type="ECO:0000259" key="1">
    <source>
        <dbReference type="Pfam" id="PF13712"/>
    </source>
</evidence>
<dbReference type="RefSeq" id="WP_194122240.1">
    <property type="nucleotide sequence ID" value="NZ_JACYGY010000001.1"/>
</dbReference>
<protein>
    <recommendedName>
        <fullName evidence="1">Streptomycin biosynthesis protein StrF domain-containing protein</fullName>
    </recommendedName>
</protein>
<proteinExistence type="predicted"/>
<dbReference type="Gene3D" id="3.90.550.10">
    <property type="entry name" value="Spore Coat Polysaccharide Biosynthesis Protein SpsA, Chain A"/>
    <property type="match status" value="1"/>
</dbReference>